<dbReference type="EMBL" id="JAERRJ010000009">
    <property type="protein sequence ID" value="MBL1077344.1"/>
    <property type="molecule type" value="Genomic_DNA"/>
</dbReference>
<reference evidence="2 3" key="1">
    <citation type="submission" date="2021-01" db="EMBL/GenBank/DDBJ databases">
        <title>WGS of actinomycetes isolated from Thailand.</title>
        <authorList>
            <person name="Thawai C."/>
        </authorList>
    </citation>
    <scope>NUCLEOTIDE SEQUENCE [LARGE SCALE GENOMIC DNA]</scope>
    <source>
        <strain evidence="2 3">LPG 2</strain>
    </source>
</reference>
<evidence type="ECO:0000259" key="1">
    <source>
        <dbReference type="Pfam" id="PF00294"/>
    </source>
</evidence>
<gene>
    <name evidence="2" type="ORF">JK358_23360</name>
</gene>
<organism evidence="2 3">
    <name type="scientific">Nocardia acididurans</name>
    <dbReference type="NCBI Taxonomy" id="2802282"/>
    <lineage>
        <taxon>Bacteria</taxon>
        <taxon>Bacillati</taxon>
        <taxon>Actinomycetota</taxon>
        <taxon>Actinomycetes</taxon>
        <taxon>Mycobacteriales</taxon>
        <taxon>Nocardiaceae</taxon>
        <taxon>Nocardia</taxon>
    </lineage>
</organism>
<dbReference type="Proteomes" id="UP000602198">
    <property type="component" value="Unassembled WGS sequence"/>
</dbReference>
<sequence>MGTGATFVGLTTLDIAYAVEIYPAEDSKTRAADMFMAAGGPAANAAVAYAFLARGGAKLATVLGTHPLTQPIRADLREFGIEVWDQALDPEQRPPVSSIVVARESGSRTIVSLDDSRTSGHRELAEGRLLAGARVLLVDGHYPELAVQAAGMAKDSGVPVVLDGGRWRPEHRKLLPLIDFALCSSSFTPPELPPGDVGALLDFVLACGPRAVAVTDGARPIRWATTDARGAIPVSNTGADAVDTDAHAGVLDTDAHIVDTLGAGDILHGAFCHFHERGEDFPTALRHAAEVATFSCRYLGTREWMRHWRAATGDA</sequence>
<dbReference type="SUPFAM" id="SSF53613">
    <property type="entry name" value="Ribokinase-like"/>
    <property type="match status" value="1"/>
</dbReference>
<dbReference type="PANTHER" id="PTHR42774:SF3">
    <property type="entry name" value="KETOHEXOKINASE"/>
    <property type="match status" value="1"/>
</dbReference>
<keyword evidence="2" id="KW-0418">Kinase</keyword>
<dbReference type="InterPro" id="IPR011611">
    <property type="entry name" value="PfkB_dom"/>
</dbReference>
<dbReference type="PANTHER" id="PTHR42774">
    <property type="entry name" value="PHOSPHOTRANSFERASE SYSTEM TRANSPORT PROTEIN"/>
    <property type="match status" value="1"/>
</dbReference>
<keyword evidence="3" id="KW-1185">Reference proteome</keyword>
<keyword evidence="2" id="KW-0808">Transferase</keyword>
<dbReference type="Gene3D" id="3.40.1190.20">
    <property type="match status" value="1"/>
</dbReference>
<dbReference type="Pfam" id="PF00294">
    <property type="entry name" value="PfkB"/>
    <property type="match status" value="1"/>
</dbReference>
<name>A0ABS1MAR7_9NOCA</name>
<evidence type="ECO:0000313" key="2">
    <source>
        <dbReference type="EMBL" id="MBL1077344.1"/>
    </source>
</evidence>
<protein>
    <submittedName>
        <fullName evidence="2">Sugar kinase</fullName>
    </submittedName>
</protein>
<dbReference type="GO" id="GO:0016301">
    <property type="term" value="F:kinase activity"/>
    <property type="evidence" value="ECO:0007669"/>
    <property type="project" value="UniProtKB-KW"/>
</dbReference>
<proteinExistence type="predicted"/>
<feature type="domain" description="Carbohydrate kinase PfkB" evidence="1">
    <location>
        <begin position="7"/>
        <end position="303"/>
    </location>
</feature>
<dbReference type="InterPro" id="IPR029056">
    <property type="entry name" value="Ribokinase-like"/>
</dbReference>
<evidence type="ECO:0000313" key="3">
    <source>
        <dbReference type="Proteomes" id="UP000602198"/>
    </source>
</evidence>
<comment type="caution">
    <text evidence="2">The sequence shown here is derived from an EMBL/GenBank/DDBJ whole genome shotgun (WGS) entry which is preliminary data.</text>
</comment>
<dbReference type="InterPro" id="IPR052562">
    <property type="entry name" value="Ketohexokinase-related"/>
</dbReference>
<dbReference type="RefSeq" id="WP_201950423.1">
    <property type="nucleotide sequence ID" value="NZ_JAERRJ010000009.1"/>
</dbReference>
<accession>A0ABS1MAR7</accession>